<evidence type="ECO:0000256" key="2">
    <source>
        <dbReference type="ARBA" id="ARBA00022741"/>
    </source>
</evidence>
<dbReference type="InterPro" id="IPR027417">
    <property type="entry name" value="P-loop_NTPase"/>
</dbReference>
<dbReference type="GO" id="GO:0003924">
    <property type="term" value="F:GTPase activity"/>
    <property type="evidence" value="ECO:0007669"/>
    <property type="project" value="TreeGrafter"/>
</dbReference>
<dbReference type="PaxDb" id="589924-Ferp_0360"/>
<dbReference type="KEGG" id="fpl:Ferp_0360"/>
<keyword evidence="4" id="KW-0342">GTP-binding</keyword>
<dbReference type="InterPro" id="IPR004130">
    <property type="entry name" value="Gpn"/>
</dbReference>
<dbReference type="SUPFAM" id="SSF52540">
    <property type="entry name" value="P-loop containing nucleoside triphosphate hydrolases"/>
    <property type="match status" value="1"/>
</dbReference>
<organism evidence="5 6">
    <name type="scientific">Ferroglobus placidus (strain DSM 10642 / AEDII12DO)</name>
    <dbReference type="NCBI Taxonomy" id="589924"/>
    <lineage>
        <taxon>Archaea</taxon>
        <taxon>Methanobacteriati</taxon>
        <taxon>Methanobacteriota</taxon>
        <taxon>Archaeoglobi</taxon>
        <taxon>Archaeoglobales</taxon>
        <taxon>Archaeoglobaceae</taxon>
        <taxon>Ferroglobus</taxon>
    </lineage>
</organism>
<dbReference type="STRING" id="589924.Ferp_0360"/>
<dbReference type="PANTHER" id="PTHR21231">
    <property type="entry name" value="XPA-BINDING PROTEIN 1-RELATED"/>
    <property type="match status" value="1"/>
</dbReference>
<comment type="similarity">
    <text evidence="1">Belongs to the GPN-loop GTPase family.</text>
</comment>
<accession>D3S2K8</accession>
<dbReference type="eggNOG" id="arCOG01225">
    <property type="taxonomic scope" value="Archaea"/>
</dbReference>
<dbReference type="HOGENOM" id="CLU_037460_3_0_2"/>
<reference evidence="6" key="1">
    <citation type="submission" date="2010-02" db="EMBL/GenBank/DDBJ databases">
        <title>Complete sequence of Ferroglobus placidus DSM 10642.</title>
        <authorList>
            <consortium name="US DOE Joint Genome Institute"/>
            <person name="Lucas S."/>
            <person name="Copeland A."/>
            <person name="Lapidus A."/>
            <person name="Cheng J.-F."/>
            <person name="Bruce D."/>
            <person name="Goodwin L."/>
            <person name="Pitluck S."/>
            <person name="Saunders E."/>
            <person name="Brettin T."/>
            <person name="Detter J.C."/>
            <person name="Han C."/>
            <person name="Tapia R."/>
            <person name="Larimer F."/>
            <person name="Land M."/>
            <person name="Hauser L."/>
            <person name="Kyrpides N."/>
            <person name="Ivanova N."/>
            <person name="Holmes D."/>
            <person name="Lovley D."/>
            <person name="Kyrpides N."/>
            <person name="Anderson I.J."/>
            <person name="Woyke T."/>
        </authorList>
    </citation>
    <scope>NUCLEOTIDE SEQUENCE [LARGE SCALE GENOMIC DNA]</scope>
    <source>
        <strain evidence="6">DSM 10642 / AEDII12DO</strain>
    </source>
</reference>
<keyword evidence="2" id="KW-0547">Nucleotide-binding</keyword>
<dbReference type="NCBIfam" id="NF010341">
    <property type="entry name" value="PRK13768.1-3"/>
    <property type="match status" value="1"/>
</dbReference>
<dbReference type="Proteomes" id="UP000002613">
    <property type="component" value="Chromosome"/>
</dbReference>
<protein>
    <recommendedName>
        <fullName evidence="7">GTPase</fullName>
    </recommendedName>
</protein>
<evidence type="ECO:0000256" key="1">
    <source>
        <dbReference type="ARBA" id="ARBA00005290"/>
    </source>
</evidence>
<dbReference type="EMBL" id="CP001899">
    <property type="protein sequence ID" value="ADC64538.1"/>
    <property type="molecule type" value="Genomic_DNA"/>
</dbReference>
<name>D3S2K8_FERPA</name>
<evidence type="ECO:0000313" key="6">
    <source>
        <dbReference type="Proteomes" id="UP000002613"/>
    </source>
</evidence>
<gene>
    <name evidence="5" type="ordered locus">Ferp_0360</name>
</gene>
<keyword evidence="6" id="KW-1185">Reference proteome</keyword>
<dbReference type="RefSeq" id="WP_012964885.1">
    <property type="nucleotide sequence ID" value="NC_013849.1"/>
</dbReference>
<dbReference type="GeneID" id="8777858"/>
<proteinExistence type="inferred from homology"/>
<evidence type="ECO:0000313" key="5">
    <source>
        <dbReference type="EMBL" id="ADC64538.1"/>
    </source>
</evidence>
<dbReference type="Pfam" id="PF03029">
    <property type="entry name" value="ATP_bind_1"/>
    <property type="match status" value="1"/>
</dbReference>
<dbReference type="AlphaFoldDB" id="D3S2K8"/>
<evidence type="ECO:0000256" key="4">
    <source>
        <dbReference type="ARBA" id="ARBA00023134"/>
    </source>
</evidence>
<dbReference type="PANTHER" id="PTHR21231:SF8">
    <property type="entry name" value="GPN-LOOP GTPASE 1"/>
    <property type="match status" value="1"/>
</dbReference>
<reference evidence="5 6" key="2">
    <citation type="journal article" date="2011" name="Stand. Genomic Sci.">
        <title>Complete genome sequence of Ferroglobus placidus AEDII12DO.</title>
        <authorList>
            <person name="Anderson I."/>
            <person name="Risso C."/>
            <person name="Holmes D."/>
            <person name="Lucas S."/>
            <person name="Copeland A."/>
            <person name="Lapidus A."/>
            <person name="Cheng J.F."/>
            <person name="Bruce D."/>
            <person name="Goodwin L."/>
            <person name="Pitluck S."/>
            <person name="Saunders E."/>
            <person name="Brettin T."/>
            <person name="Detter J.C."/>
            <person name="Han C."/>
            <person name="Tapia R."/>
            <person name="Larimer F."/>
            <person name="Land M."/>
            <person name="Hauser L."/>
            <person name="Woyke T."/>
            <person name="Lovley D."/>
            <person name="Kyrpides N."/>
            <person name="Ivanova N."/>
        </authorList>
    </citation>
    <scope>NUCLEOTIDE SEQUENCE [LARGE SCALE GENOMIC DNA]</scope>
    <source>
        <strain evidence="6">DSM 10642 / AEDII12DO</strain>
    </source>
</reference>
<sequence length="253" mass="28577">MEERVYVFVVGSAGSGKTYFTKAFSDWLDLKKIDVFTVNLDPGADYLPYSADVDVREWFTLEDIMSKYDVGPNGAQIIGADLISTKVNEIIDEIDYNDPTFVIFDTPGQMELFTLRASSEILVSSLGKRNCIMVYLYDPVVSKTPSGFLSLVFMASSAVFKLEIPHVPVLSKADLLPEHDLEKIIEWSTNQEKLYEEISSMKGLSLELFHLLREAGLFQPLIPVSSTKMFGFEDVYDAIQEIFYSGEDIESFY</sequence>
<evidence type="ECO:0008006" key="7">
    <source>
        <dbReference type="Google" id="ProtNLM"/>
    </source>
</evidence>
<dbReference type="OrthoDB" id="31092at2157"/>
<dbReference type="Gene3D" id="3.40.50.300">
    <property type="entry name" value="P-loop containing nucleotide triphosphate hydrolases"/>
    <property type="match status" value="1"/>
</dbReference>
<keyword evidence="3" id="KW-0378">Hydrolase</keyword>
<dbReference type="GO" id="GO:0005525">
    <property type="term" value="F:GTP binding"/>
    <property type="evidence" value="ECO:0007669"/>
    <property type="project" value="UniProtKB-KW"/>
</dbReference>
<evidence type="ECO:0000256" key="3">
    <source>
        <dbReference type="ARBA" id="ARBA00022801"/>
    </source>
</evidence>